<dbReference type="Pfam" id="PF00172">
    <property type="entry name" value="Zn_clus"/>
    <property type="match status" value="2"/>
</dbReference>
<feature type="compositionally biased region" description="Polar residues" evidence="6">
    <location>
        <begin position="899"/>
        <end position="912"/>
    </location>
</feature>
<dbReference type="STRING" id="1391915.U7PZC2"/>
<dbReference type="eggNOG" id="ENOG502SK8P">
    <property type="taxonomic scope" value="Eukaryota"/>
</dbReference>
<dbReference type="InterPro" id="IPR007219">
    <property type="entry name" value="XnlR_reg_dom"/>
</dbReference>
<dbReference type="Proteomes" id="UP000018087">
    <property type="component" value="Unassembled WGS sequence"/>
</dbReference>
<keyword evidence="9" id="KW-1185">Reference proteome</keyword>
<evidence type="ECO:0000256" key="2">
    <source>
        <dbReference type="ARBA" id="ARBA00022723"/>
    </source>
</evidence>
<feature type="compositionally biased region" description="Low complexity" evidence="6">
    <location>
        <begin position="802"/>
        <end position="827"/>
    </location>
</feature>
<dbReference type="GO" id="GO:0008270">
    <property type="term" value="F:zinc ion binding"/>
    <property type="evidence" value="ECO:0007669"/>
    <property type="project" value="InterPro"/>
</dbReference>
<sequence length="950" mass="100906">METPTTAAAAATAAGTAVVPAAVSTTAPATAPATEAPDTTTTTTTTTSAADLSSKKVSQTCVTCRARKVRCDGRRDICSNCERLGFPCSFDDTAVVVNADAKGQHGGADGALSADANNNSARVASTTATASDPLLAIPRRRARQACQNCHSRKARCSGGTPQCDRCRTLGIECVYRPGKRTRMSPVLSGSISGDRDRDNNRDSRGEPPSQQHGFERGLSESSDHMDDVPMGGAGPGGHAGHAGGLGRHGGPSSASTGGAGVDTTLLSTRSCPSDVLEALAMRTFDQFFRHIHHIPTFAFLHRASLMQRYRAGLVDRPLLLALVGITSLMTDLGPGTRELGKQCIAEAEALVLSRLDRPSTLGLQTLVFVIHHRVLSGRFSSAFMLHGVASRFASALRLNHENPRLCFLARESRRRLMWALYMIDSSMANGYADFSLWAYRADDRADVMNIQLPCNERNFEFDLPERTEPLRPPPRLADGSLPPLPDDIGFLALHVRIRSIRGRILQYTKDVTSNLSTPPPSSPSTAIDENVTAFNVASIPGRVAEIAAELDDFAARLPVSFRWSEGNVRLRTYSPRLCVFLMTHVWWEQCHCELYRLALVGLQEALPAPCIAQLEHQFPTWVRHCREQVLEHASAMADMFRLVLTLENGVPATDLDLPICLYQCVRLLFYISRTNPDDPQAVPHDSFLELAGVCTQVLERTVTTPATIRIRANLQKLMTQGLSTANIAPSGRSTPEVLHMETEDDISTMMRQPGRNGNGNSNGVASATIAAAAAATATAAPSPLLPGLSQRAAASAGPPPYAQTQQQPQQPQPPQQLAQHPHQLQQPVSLPGLSNAPPVMFDAFDNHMAAAAAAAAAAGPTGVPGAPTSASTAGAAGGMGLTGLPTTSGAAPTPAGVSGVSSTGSPQPSLASHQPGAALDAFDLDVDNFGSTDLGGWFSGDWVTNNEFST</sequence>
<gene>
    <name evidence="8" type="ORF">HMPREF1624_02162</name>
</gene>
<dbReference type="Pfam" id="PF04082">
    <property type="entry name" value="Fungal_trans"/>
    <property type="match status" value="1"/>
</dbReference>
<evidence type="ECO:0000256" key="5">
    <source>
        <dbReference type="ARBA" id="ARBA00023242"/>
    </source>
</evidence>
<evidence type="ECO:0000313" key="8">
    <source>
        <dbReference type="EMBL" id="ERT00928.1"/>
    </source>
</evidence>
<dbReference type="AlphaFoldDB" id="U7PZC2"/>
<dbReference type="HOGENOM" id="CLU_011581_2_0_1"/>
<evidence type="ECO:0000259" key="7">
    <source>
        <dbReference type="PROSITE" id="PS50048"/>
    </source>
</evidence>
<accession>U7PZC2</accession>
<comment type="subcellular location">
    <subcellularLocation>
        <location evidence="1">Nucleus</location>
    </subcellularLocation>
</comment>
<evidence type="ECO:0000256" key="3">
    <source>
        <dbReference type="ARBA" id="ARBA00023015"/>
    </source>
</evidence>
<dbReference type="InterPro" id="IPR036864">
    <property type="entry name" value="Zn2-C6_fun-type_DNA-bd_sf"/>
</dbReference>
<feature type="region of interest" description="Disordered" evidence="6">
    <location>
        <begin position="885"/>
        <end position="914"/>
    </location>
</feature>
<feature type="domain" description="Zn(2)-C6 fungal-type" evidence="7">
    <location>
        <begin position="145"/>
        <end position="175"/>
    </location>
</feature>
<dbReference type="PANTHER" id="PTHR47338:SF7">
    <property type="entry name" value="ZN(II)2CYS6 TRANSCRIPTION FACTOR (EUROFUNG)"/>
    <property type="match status" value="1"/>
</dbReference>
<dbReference type="SMART" id="SM00066">
    <property type="entry name" value="GAL4"/>
    <property type="match status" value="2"/>
</dbReference>
<reference evidence="9" key="1">
    <citation type="journal article" date="2014" name="Genome Announc.">
        <title>Genome sequence of the pathogenic fungus Sporothrix schenckii (ATCC 58251).</title>
        <authorList>
            <person name="Cuomo C.A."/>
            <person name="Rodriguez-Del Valle N."/>
            <person name="Perez-Sanchez L."/>
            <person name="Abouelleil A."/>
            <person name="Goldberg J."/>
            <person name="Young S."/>
            <person name="Zeng Q."/>
            <person name="Birren B.W."/>
        </authorList>
    </citation>
    <scope>NUCLEOTIDE SEQUENCE [LARGE SCALE GENOMIC DNA]</scope>
    <source>
        <strain evidence="9">ATCC 58251 / de Perez 2211183</strain>
    </source>
</reference>
<evidence type="ECO:0000313" key="9">
    <source>
        <dbReference type="Proteomes" id="UP000018087"/>
    </source>
</evidence>
<dbReference type="OrthoDB" id="2017365at2759"/>
<dbReference type="PROSITE" id="PS00463">
    <property type="entry name" value="ZN2_CY6_FUNGAL_1"/>
    <property type="match status" value="2"/>
</dbReference>
<feature type="domain" description="Zn(2)-C6 fungal-type" evidence="7">
    <location>
        <begin position="60"/>
        <end position="90"/>
    </location>
</feature>
<dbReference type="InterPro" id="IPR001138">
    <property type="entry name" value="Zn2Cys6_DnaBD"/>
</dbReference>
<dbReference type="GO" id="GO:0006351">
    <property type="term" value="P:DNA-templated transcription"/>
    <property type="evidence" value="ECO:0007669"/>
    <property type="project" value="InterPro"/>
</dbReference>
<evidence type="ECO:0000256" key="6">
    <source>
        <dbReference type="SAM" id="MobiDB-lite"/>
    </source>
</evidence>
<proteinExistence type="predicted"/>
<dbReference type="GO" id="GO:0003677">
    <property type="term" value="F:DNA binding"/>
    <property type="evidence" value="ECO:0007669"/>
    <property type="project" value="InterPro"/>
</dbReference>
<feature type="compositionally biased region" description="Basic and acidic residues" evidence="6">
    <location>
        <begin position="193"/>
        <end position="205"/>
    </location>
</feature>
<feature type="region of interest" description="Disordered" evidence="6">
    <location>
        <begin position="784"/>
        <end position="833"/>
    </location>
</feature>
<organism evidence="8 9">
    <name type="scientific">Sporothrix schenckii (strain ATCC 58251 / de Perez 2211183)</name>
    <name type="common">Rose-picker's disease fungus</name>
    <dbReference type="NCBI Taxonomy" id="1391915"/>
    <lineage>
        <taxon>Eukaryota</taxon>
        <taxon>Fungi</taxon>
        <taxon>Dikarya</taxon>
        <taxon>Ascomycota</taxon>
        <taxon>Pezizomycotina</taxon>
        <taxon>Sordariomycetes</taxon>
        <taxon>Sordariomycetidae</taxon>
        <taxon>Ophiostomatales</taxon>
        <taxon>Ophiostomataceae</taxon>
        <taxon>Sporothrix</taxon>
    </lineage>
</organism>
<dbReference type="EMBL" id="KI440843">
    <property type="protein sequence ID" value="ERT00928.1"/>
    <property type="molecule type" value="Genomic_DNA"/>
</dbReference>
<dbReference type="Gene3D" id="4.10.240.10">
    <property type="entry name" value="Zn(2)-C6 fungal-type DNA-binding domain"/>
    <property type="match status" value="2"/>
</dbReference>
<evidence type="ECO:0000256" key="4">
    <source>
        <dbReference type="ARBA" id="ARBA00023163"/>
    </source>
</evidence>
<keyword evidence="3" id="KW-0805">Transcription regulation</keyword>
<keyword evidence="4" id="KW-0804">Transcription</keyword>
<dbReference type="GO" id="GO:0000981">
    <property type="term" value="F:DNA-binding transcription factor activity, RNA polymerase II-specific"/>
    <property type="evidence" value="ECO:0007669"/>
    <property type="project" value="InterPro"/>
</dbReference>
<dbReference type="SUPFAM" id="SSF57701">
    <property type="entry name" value="Zn2/Cys6 DNA-binding domain"/>
    <property type="match status" value="2"/>
</dbReference>
<name>U7PZC2_SPOS1</name>
<feature type="region of interest" description="Disordered" evidence="6">
    <location>
        <begin position="27"/>
        <end position="50"/>
    </location>
</feature>
<dbReference type="CDD" id="cd00067">
    <property type="entry name" value="GAL4"/>
    <property type="match status" value="2"/>
</dbReference>
<dbReference type="PROSITE" id="PS50048">
    <property type="entry name" value="ZN2_CY6_FUNGAL_2"/>
    <property type="match status" value="2"/>
</dbReference>
<dbReference type="PANTHER" id="PTHR47338">
    <property type="entry name" value="ZN(II)2CYS6 TRANSCRIPTION FACTOR (EUROFUNG)-RELATED"/>
    <property type="match status" value="1"/>
</dbReference>
<keyword evidence="2" id="KW-0479">Metal-binding</keyword>
<feature type="region of interest" description="Disordered" evidence="6">
    <location>
        <begin position="182"/>
        <end position="261"/>
    </location>
</feature>
<feature type="compositionally biased region" description="Basic and acidic residues" evidence="6">
    <location>
        <begin position="213"/>
        <end position="227"/>
    </location>
</feature>
<evidence type="ECO:0000256" key="1">
    <source>
        <dbReference type="ARBA" id="ARBA00004123"/>
    </source>
</evidence>
<feature type="compositionally biased region" description="Gly residues" evidence="6">
    <location>
        <begin position="231"/>
        <end position="249"/>
    </location>
</feature>
<dbReference type="InterPro" id="IPR050815">
    <property type="entry name" value="TF_fung"/>
</dbReference>
<dbReference type="CDD" id="cd12148">
    <property type="entry name" value="fungal_TF_MHR"/>
    <property type="match status" value="1"/>
</dbReference>
<keyword evidence="5" id="KW-0539">Nucleus</keyword>
<protein>
    <recommendedName>
        <fullName evidence="7">Zn(2)-C6 fungal-type domain-containing protein</fullName>
    </recommendedName>
</protein>
<dbReference type="GO" id="GO:0005634">
    <property type="term" value="C:nucleus"/>
    <property type="evidence" value="ECO:0007669"/>
    <property type="project" value="UniProtKB-SubCell"/>
</dbReference>